<dbReference type="Gene3D" id="3.40.50.1980">
    <property type="entry name" value="Nitrogenase molybdenum iron protein domain"/>
    <property type="match status" value="2"/>
</dbReference>
<reference evidence="9" key="1">
    <citation type="journal article" date="2019" name="Int. J. Syst. Evol. Microbiol.">
        <title>The Global Catalogue of Microorganisms (GCM) 10K type strain sequencing project: providing services to taxonomists for standard genome sequencing and annotation.</title>
        <authorList>
            <consortium name="The Broad Institute Genomics Platform"/>
            <consortium name="The Broad Institute Genome Sequencing Center for Infectious Disease"/>
            <person name="Wu L."/>
            <person name="Ma J."/>
        </authorList>
    </citation>
    <scope>NUCLEOTIDE SEQUENCE [LARGE SCALE GENOMIC DNA]</scope>
    <source>
        <strain evidence="9">KCTC 62784</strain>
    </source>
</reference>
<dbReference type="EMBL" id="JBHRSE010000033">
    <property type="protein sequence ID" value="MFC3023134.1"/>
    <property type="molecule type" value="Genomic_DNA"/>
</dbReference>
<evidence type="ECO:0000256" key="4">
    <source>
        <dbReference type="ARBA" id="ARBA00022729"/>
    </source>
</evidence>
<evidence type="ECO:0000256" key="5">
    <source>
        <dbReference type="ARBA" id="ARBA00022906"/>
    </source>
</evidence>
<feature type="signal peptide" evidence="7">
    <location>
        <begin position="1"/>
        <end position="22"/>
    </location>
</feature>
<keyword evidence="5" id="KW-0406">Ion transport</keyword>
<name>A0ABV7C916_9VIBR</name>
<dbReference type="InterPro" id="IPR006127">
    <property type="entry name" value="ZnuA-like"/>
</dbReference>
<evidence type="ECO:0000256" key="7">
    <source>
        <dbReference type="SAM" id="SignalP"/>
    </source>
</evidence>
<feature type="region of interest" description="Disordered" evidence="6">
    <location>
        <begin position="118"/>
        <end position="144"/>
    </location>
</feature>
<keyword evidence="5" id="KW-0862">Zinc</keyword>
<dbReference type="Proteomes" id="UP001595384">
    <property type="component" value="Unassembled WGS sequence"/>
</dbReference>
<dbReference type="SUPFAM" id="SSF53807">
    <property type="entry name" value="Helical backbone' metal receptor"/>
    <property type="match status" value="1"/>
</dbReference>
<evidence type="ECO:0000256" key="2">
    <source>
        <dbReference type="ARBA" id="ARBA00015915"/>
    </source>
</evidence>
<comment type="similarity">
    <text evidence="1">Belongs to the bacterial solute-binding protein 9 family.</text>
</comment>
<protein>
    <recommendedName>
        <fullName evidence="2">High-affinity zinc uptake system protein ZnuA</fullName>
    </recommendedName>
</protein>
<keyword evidence="3" id="KW-0813">Transport</keyword>
<accession>A0ABV7C916</accession>
<dbReference type="PANTHER" id="PTHR42953">
    <property type="entry name" value="HIGH-AFFINITY ZINC UPTAKE SYSTEM PROTEIN ZNUA-RELATED"/>
    <property type="match status" value="1"/>
</dbReference>
<dbReference type="RefSeq" id="WP_123014943.1">
    <property type="nucleotide sequence ID" value="NZ_AP024912.1"/>
</dbReference>
<dbReference type="Pfam" id="PF01297">
    <property type="entry name" value="ZnuA"/>
    <property type="match status" value="1"/>
</dbReference>
<sequence>MVSNLKKLLLATALVCPTWAIAAPINVAVSIVPEQYFVEQIGKEHVKVDVIVPPGAEPDTYAPKARQMRDLAKTDIYFPMGVPFENAWQSRIADVNADMKVIPLYERICRRQFPEGMEEHHHGDEHHDHAEHHKHEGHDNPCRPERADPHIWMSPNLVRIMAGTIRDSLIAQDPAHTADYEKNFREFAQHINEIDTKILKAVEGLKSNTFLVYHPAFGYFARSYGLQQLPVQVHGTDPTPTQLAKIIKQAKASGIKVVFVEPQFSKRAAQTVAKEIGGQVVAVDPLAKDWGNNLVNVANAFTQALK</sequence>
<dbReference type="PANTHER" id="PTHR42953:SF3">
    <property type="entry name" value="HIGH-AFFINITY ZINC UPTAKE SYSTEM PROTEIN ZNUA"/>
    <property type="match status" value="1"/>
</dbReference>
<organism evidence="8 9">
    <name type="scientific">Vibrio zhugei</name>
    <dbReference type="NCBI Taxonomy" id="2479546"/>
    <lineage>
        <taxon>Bacteria</taxon>
        <taxon>Pseudomonadati</taxon>
        <taxon>Pseudomonadota</taxon>
        <taxon>Gammaproteobacteria</taxon>
        <taxon>Vibrionales</taxon>
        <taxon>Vibrionaceae</taxon>
        <taxon>Vibrio</taxon>
    </lineage>
</organism>
<keyword evidence="4 7" id="KW-0732">Signal</keyword>
<dbReference type="InterPro" id="IPR050492">
    <property type="entry name" value="Bact_metal-bind_prot9"/>
</dbReference>
<feature type="chain" id="PRO_5045258488" description="High-affinity zinc uptake system protein ZnuA" evidence="7">
    <location>
        <begin position="23"/>
        <end position="306"/>
    </location>
</feature>
<evidence type="ECO:0000256" key="6">
    <source>
        <dbReference type="SAM" id="MobiDB-lite"/>
    </source>
</evidence>
<evidence type="ECO:0000256" key="3">
    <source>
        <dbReference type="ARBA" id="ARBA00022448"/>
    </source>
</evidence>
<gene>
    <name evidence="8" type="ORF">ACFODT_04770</name>
</gene>
<comment type="caution">
    <text evidence="8">The sequence shown here is derived from an EMBL/GenBank/DDBJ whole genome shotgun (WGS) entry which is preliminary data.</text>
</comment>
<keyword evidence="9" id="KW-1185">Reference proteome</keyword>
<evidence type="ECO:0000313" key="9">
    <source>
        <dbReference type="Proteomes" id="UP001595384"/>
    </source>
</evidence>
<evidence type="ECO:0000256" key="1">
    <source>
        <dbReference type="ARBA" id="ARBA00011028"/>
    </source>
</evidence>
<keyword evidence="5" id="KW-0864">Zinc transport</keyword>
<proteinExistence type="inferred from homology"/>
<evidence type="ECO:0000313" key="8">
    <source>
        <dbReference type="EMBL" id="MFC3023134.1"/>
    </source>
</evidence>